<feature type="region of interest" description="Disordered" evidence="1">
    <location>
        <begin position="1"/>
        <end position="31"/>
    </location>
</feature>
<organism evidence="2 3">
    <name type="scientific">Danaus plexippus plexippus</name>
    <dbReference type="NCBI Taxonomy" id="278856"/>
    <lineage>
        <taxon>Eukaryota</taxon>
        <taxon>Metazoa</taxon>
        <taxon>Ecdysozoa</taxon>
        <taxon>Arthropoda</taxon>
        <taxon>Hexapoda</taxon>
        <taxon>Insecta</taxon>
        <taxon>Pterygota</taxon>
        <taxon>Neoptera</taxon>
        <taxon>Endopterygota</taxon>
        <taxon>Lepidoptera</taxon>
        <taxon>Glossata</taxon>
        <taxon>Ditrysia</taxon>
        <taxon>Papilionoidea</taxon>
        <taxon>Nymphalidae</taxon>
        <taxon>Danainae</taxon>
        <taxon>Danaini</taxon>
        <taxon>Danaina</taxon>
        <taxon>Danaus</taxon>
        <taxon>Danaus</taxon>
    </lineage>
</organism>
<gene>
    <name evidence="2" type="ORF">KGM_211449</name>
</gene>
<reference evidence="2 3" key="1">
    <citation type="journal article" date="2011" name="Cell">
        <title>The monarch butterfly genome yields insights into long-distance migration.</title>
        <authorList>
            <person name="Zhan S."/>
            <person name="Merlin C."/>
            <person name="Boore J.L."/>
            <person name="Reppert S.M."/>
        </authorList>
    </citation>
    <scope>NUCLEOTIDE SEQUENCE [LARGE SCALE GENOMIC DNA]</scope>
    <source>
        <strain evidence="2">F-2</strain>
    </source>
</reference>
<protein>
    <submittedName>
        <fullName evidence="2">Uncharacterized protein</fullName>
    </submittedName>
</protein>
<accession>A0A212EQ21</accession>
<evidence type="ECO:0000313" key="3">
    <source>
        <dbReference type="Proteomes" id="UP000007151"/>
    </source>
</evidence>
<dbReference type="InParanoid" id="A0A212EQ21"/>
<dbReference type="KEGG" id="dpl:KGM_211449"/>
<name>A0A212EQ21_DANPL</name>
<comment type="caution">
    <text evidence="2">The sequence shown here is derived from an EMBL/GenBank/DDBJ whole genome shotgun (WGS) entry which is preliminary data.</text>
</comment>
<dbReference type="EMBL" id="AGBW02013330">
    <property type="protein sequence ID" value="OWR43593.1"/>
    <property type="molecule type" value="Genomic_DNA"/>
</dbReference>
<dbReference type="Proteomes" id="UP000007151">
    <property type="component" value="Unassembled WGS sequence"/>
</dbReference>
<proteinExistence type="predicted"/>
<dbReference type="AlphaFoldDB" id="A0A212EQ21"/>
<sequence length="61" mass="6819">MASYRAHRVTCPPPHPAARNPEPRGPIPSHLTSRTLLAFYGTYSTKKTSDKTMTRSNVVHQ</sequence>
<evidence type="ECO:0000313" key="2">
    <source>
        <dbReference type="EMBL" id="OWR43593.1"/>
    </source>
</evidence>
<evidence type="ECO:0000256" key="1">
    <source>
        <dbReference type="SAM" id="MobiDB-lite"/>
    </source>
</evidence>
<keyword evidence="3" id="KW-1185">Reference proteome</keyword>